<dbReference type="SMART" id="SM00448">
    <property type="entry name" value="REC"/>
    <property type="match status" value="1"/>
</dbReference>
<feature type="modified residue" description="4-aspartylphosphate" evidence="2">
    <location>
        <position position="67"/>
    </location>
</feature>
<dbReference type="PROSITE" id="PS50110">
    <property type="entry name" value="RESPONSE_REGULATORY"/>
    <property type="match status" value="1"/>
</dbReference>
<accession>A0A1F6C641</accession>
<dbReference type="Proteomes" id="UP000178606">
    <property type="component" value="Unassembled WGS sequence"/>
</dbReference>
<dbReference type="SMART" id="SM00331">
    <property type="entry name" value="PP2C_SIG"/>
    <property type="match status" value="1"/>
</dbReference>
<evidence type="ECO:0000313" key="4">
    <source>
        <dbReference type="EMBL" id="OGG44600.1"/>
    </source>
</evidence>
<dbReference type="PANTHER" id="PTHR43156:SF2">
    <property type="entry name" value="STAGE II SPORULATION PROTEIN E"/>
    <property type="match status" value="1"/>
</dbReference>
<organism evidence="4 5">
    <name type="scientific">Handelsmanbacteria sp. (strain RIFCSPLOWO2_12_FULL_64_10)</name>
    <dbReference type="NCBI Taxonomy" id="1817868"/>
    <lineage>
        <taxon>Bacteria</taxon>
        <taxon>Candidatus Handelsmaniibacteriota</taxon>
    </lineage>
</organism>
<evidence type="ECO:0000313" key="5">
    <source>
        <dbReference type="Proteomes" id="UP000178606"/>
    </source>
</evidence>
<proteinExistence type="predicted"/>
<dbReference type="InterPro" id="IPR052016">
    <property type="entry name" value="Bact_Sigma-Reg"/>
</dbReference>
<dbReference type="InterPro" id="IPR001789">
    <property type="entry name" value="Sig_transdc_resp-reg_receiver"/>
</dbReference>
<comment type="caution">
    <text evidence="4">The sequence shown here is derived from an EMBL/GenBank/DDBJ whole genome shotgun (WGS) entry which is preliminary data.</text>
</comment>
<dbReference type="InterPro" id="IPR001932">
    <property type="entry name" value="PPM-type_phosphatase-like_dom"/>
</dbReference>
<sequence length="430" mass="47797">MSFEACLASGGVGAGASRVLMVDDEPKVLRALRRLLHREAFEVVTTDSPAEALRLLREGPYAVVLADQRMPDMEGTRLLEKAREISPDTVRVILTGHVDVRAAVEAINRGAVSRFVTKPWNDEELRQIVRQGVSQHELRMENRRLQELTERQNVELRELYRALAQERQKEVDIGAKVQQTLLLGQPFRDIRGAQVAALTIPSWQIDGDFYDFFNHHDRCFDVIVGDVMGKGIPAALLGAATKTQFLRVVNRLISSSDARQLPEPEEIVTAVHAEVIQEFMGLESFVTLCYARFDLGSQRMDFVDCGHTRPVHFQPRTGRCRMLRGDNMPLGFSERAIYKQFSIPIDVGDVLCFYSDGVTEVVRNGSDGGEPFGEDRLSALVRANGRLGPGELIDRIQRAVAAFAGSGRFADDLTCVAIQVQGHGKVTIGI</sequence>
<protein>
    <recommendedName>
        <fullName evidence="3">Response regulatory domain-containing protein</fullName>
    </recommendedName>
</protein>
<feature type="domain" description="Response regulatory" evidence="3">
    <location>
        <begin position="18"/>
        <end position="133"/>
    </location>
</feature>
<dbReference type="AlphaFoldDB" id="A0A1F6C641"/>
<reference evidence="4 5" key="1">
    <citation type="journal article" date="2016" name="Nat. Commun.">
        <title>Thousands of microbial genomes shed light on interconnected biogeochemical processes in an aquifer system.</title>
        <authorList>
            <person name="Anantharaman K."/>
            <person name="Brown C.T."/>
            <person name="Hug L.A."/>
            <person name="Sharon I."/>
            <person name="Castelle C.J."/>
            <person name="Probst A.J."/>
            <person name="Thomas B.C."/>
            <person name="Singh A."/>
            <person name="Wilkins M.J."/>
            <person name="Karaoz U."/>
            <person name="Brodie E.L."/>
            <person name="Williams K.H."/>
            <person name="Hubbard S.S."/>
            <person name="Banfield J.F."/>
        </authorList>
    </citation>
    <scope>NUCLEOTIDE SEQUENCE [LARGE SCALE GENOMIC DNA]</scope>
    <source>
        <strain evidence="5">RIFCSPLOWO2_12_FULL_64_10</strain>
    </source>
</reference>
<dbReference type="SUPFAM" id="SSF81606">
    <property type="entry name" value="PP2C-like"/>
    <property type="match status" value="1"/>
</dbReference>
<dbReference type="Pfam" id="PF07228">
    <property type="entry name" value="SpoIIE"/>
    <property type="match status" value="1"/>
</dbReference>
<evidence type="ECO:0000256" key="2">
    <source>
        <dbReference type="PROSITE-ProRule" id="PRU00169"/>
    </source>
</evidence>
<evidence type="ECO:0000259" key="3">
    <source>
        <dbReference type="PROSITE" id="PS50110"/>
    </source>
</evidence>
<keyword evidence="2" id="KW-0597">Phosphoprotein</keyword>
<dbReference type="SUPFAM" id="SSF52172">
    <property type="entry name" value="CheY-like"/>
    <property type="match status" value="1"/>
</dbReference>
<dbReference type="Gene3D" id="3.60.40.10">
    <property type="entry name" value="PPM-type phosphatase domain"/>
    <property type="match status" value="1"/>
</dbReference>
<dbReference type="InterPro" id="IPR036457">
    <property type="entry name" value="PPM-type-like_dom_sf"/>
</dbReference>
<dbReference type="GO" id="GO:0000160">
    <property type="term" value="P:phosphorelay signal transduction system"/>
    <property type="evidence" value="ECO:0007669"/>
    <property type="project" value="InterPro"/>
</dbReference>
<evidence type="ECO:0000256" key="1">
    <source>
        <dbReference type="ARBA" id="ARBA00022801"/>
    </source>
</evidence>
<dbReference type="Gene3D" id="3.40.50.2300">
    <property type="match status" value="1"/>
</dbReference>
<dbReference type="GO" id="GO:0016791">
    <property type="term" value="F:phosphatase activity"/>
    <property type="evidence" value="ECO:0007669"/>
    <property type="project" value="TreeGrafter"/>
</dbReference>
<keyword evidence="1" id="KW-0378">Hydrolase</keyword>
<dbReference type="InterPro" id="IPR011006">
    <property type="entry name" value="CheY-like_superfamily"/>
</dbReference>
<gene>
    <name evidence="4" type="ORF">A3F84_05575</name>
</gene>
<dbReference type="Pfam" id="PF00072">
    <property type="entry name" value="Response_reg"/>
    <property type="match status" value="1"/>
</dbReference>
<name>A0A1F6C641_HANXR</name>
<dbReference type="CDD" id="cd17569">
    <property type="entry name" value="REC_HupR-like"/>
    <property type="match status" value="1"/>
</dbReference>
<dbReference type="EMBL" id="MFKF01000399">
    <property type="protein sequence ID" value="OGG44600.1"/>
    <property type="molecule type" value="Genomic_DNA"/>
</dbReference>
<dbReference type="PANTHER" id="PTHR43156">
    <property type="entry name" value="STAGE II SPORULATION PROTEIN E-RELATED"/>
    <property type="match status" value="1"/>
</dbReference>